<evidence type="ECO:0000313" key="4">
    <source>
        <dbReference type="EMBL" id="PCC39197.1"/>
    </source>
</evidence>
<dbReference type="SUPFAM" id="SSF53448">
    <property type="entry name" value="Nucleotide-diphospho-sugar transferases"/>
    <property type="match status" value="1"/>
</dbReference>
<evidence type="ECO:0000256" key="2">
    <source>
        <dbReference type="SAM" id="MobiDB-lite"/>
    </source>
</evidence>
<gene>
    <name evidence="4" type="ORF">CIK66_09960</name>
</gene>
<dbReference type="InterPro" id="IPR050256">
    <property type="entry name" value="Glycosyltransferase_2"/>
</dbReference>
<dbReference type="PANTHER" id="PTHR48090:SF7">
    <property type="entry name" value="RFBJ PROTEIN"/>
    <property type="match status" value="1"/>
</dbReference>
<dbReference type="Proteomes" id="UP000218598">
    <property type="component" value="Unassembled WGS sequence"/>
</dbReference>
<evidence type="ECO:0000256" key="1">
    <source>
        <dbReference type="ARBA" id="ARBA00006739"/>
    </source>
</evidence>
<feature type="region of interest" description="Disordered" evidence="2">
    <location>
        <begin position="1"/>
        <end position="28"/>
    </location>
</feature>
<dbReference type="Gene3D" id="3.90.550.10">
    <property type="entry name" value="Spore Coat Polysaccharide Biosynthesis Protein SpsA, Chain A"/>
    <property type="match status" value="1"/>
</dbReference>
<dbReference type="EMBL" id="NRGR01000016">
    <property type="protein sequence ID" value="PCC39197.1"/>
    <property type="molecule type" value="Genomic_DNA"/>
</dbReference>
<evidence type="ECO:0000259" key="3">
    <source>
        <dbReference type="Pfam" id="PF00535"/>
    </source>
</evidence>
<dbReference type="CDD" id="cd04179">
    <property type="entry name" value="DPM_DPG-synthase_like"/>
    <property type="match status" value="1"/>
</dbReference>
<sequence length="252" mass="27687">MPRPLSRVPEGEPVSTPEPLREPDAEVTSPGAASTWFVVPLFNEGQVVGDVIRDLRTRYPLVVAVDDGSADGSAAIAEQAGAAVVRHPYNMGQGAALKTGIDYALRDPAMRQVVTFDSDGQHQVDDAASMIAMREDEGVDIVLGSRFLDKRTKPGLLKRMVLRGAVWYTNLTSGVKLTDAHNGLRVIGRDACEKLAIEQNRMAHASEIVEEIGRHRFTVREHPVHILYTDYSRSKGQSMLNSVNIVIDMLFR</sequence>
<comment type="caution">
    <text evidence="4">The sequence shown here is derived from an EMBL/GenBank/DDBJ whole genome shotgun (WGS) entry which is preliminary data.</text>
</comment>
<protein>
    <submittedName>
        <fullName evidence="4">Glycosyl transferase</fullName>
    </submittedName>
</protein>
<feature type="domain" description="Glycosyltransferase 2-like" evidence="3">
    <location>
        <begin position="37"/>
        <end position="192"/>
    </location>
</feature>
<dbReference type="Pfam" id="PF00535">
    <property type="entry name" value="Glycos_transf_2"/>
    <property type="match status" value="1"/>
</dbReference>
<dbReference type="InterPro" id="IPR029044">
    <property type="entry name" value="Nucleotide-diphossugar_trans"/>
</dbReference>
<dbReference type="AlphaFoldDB" id="A0A2A3YIS4"/>
<keyword evidence="5" id="KW-1185">Reference proteome</keyword>
<dbReference type="GO" id="GO:0016740">
    <property type="term" value="F:transferase activity"/>
    <property type="evidence" value="ECO:0007669"/>
    <property type="project" value="UniProtKB-KW"/>
</dbReference>
<dbReference type="OrthoDB" id="9810303at2"/>
<accession>A0A2A3YIS4</accession>
<reference evidence="4 5" key="1">
    <citation type="journal article" date="2017" name="Elife">
        <title>Extensive horizontal gene transfer in cheese-associated bacteria.</title>
        <authorList>
            <person name="Bonham K.S."/>
            <person name="Wolfe B.E."/>
            <person name="Dutton R.J."/>
        </authorList>
    </citation>
    <scope>NUCLEOTIDE SEQUENCE [LARGE SCALE GENOMIC DNA]</scope>
    <source>
        <strain evidence="4 5">341_9</strain>
    </source>
</reference>
<keyword evidence="4" id="KW-0808">Transferase</keyword>
<organism evidence="4 5">
    <name type="scientific">Brachybacterium alimentarium</name>
    <dbReference type="NCBI Taxonomy" id="47845"/>
    <lineage>
        <taxon>Bacteria</taxon>
        <taxon>Bacillati</taxon>
        <taxon>Actinomycetota</taxon>
        <taxon>Actinomycetes</taxon>
        <taxon>Micrococcales</taxon>
        <taxon>Dermabacteraceae</taxon>
        <taxon>Brachybacterium</taxon>
    </lineage>
</organism>
<comment type="similarity">
    <text evidence="1">Belongs to the glycosyltransferase 2 family.</text>
</comment>
<dbReference type="InterPro" id="IPR001173">
    <property type="entry name" value="Glyco_trans_2-like"/>
</dbReference>
<dbReference type="PANTHER" id="PTHR48090">
    <property type="entry name" value="UNDECAPRENYL-PHOSPHATE 4-DEOXY-4-FORMAMIDO-L-ARABINOSE TRANSFERASE-RELATED"/>
    <property type="match status" value="1"/>
</dbReference>
<proteinExistence type="inferred from homology"/>
<name>A0A2A3YIS4_9MICO</name>
<evidence type="ECO:0000313" key="5">
    <source>
        <dbReference type="Proteomes" id="UP000218598"/>
    </source>
</evidence>